<sequence>MWIWARDGKGRMKPKVLIIDDDAAVSQQLFWVLCDEYEVLTANDLASALLLAREHKPQISILDLCLPPVVSTIEIGLYILEQLRNNLPSSQILVVSSIANPEIQRHCLQKGAFAVFKKPLDVEKLLQAVHRCARKKPTSASEH</sequence>
<dbReference type="EMBL" id="CBXV010000008">
    <property type="protein sequence ID" value="CDM66854.1"/>
    <property type="molecule type" value="Genomic_DNA"/>
</dbReference>
<dbReference type="PROSITE" id="PS50110">
    <property type="entry name" value="RESPONSE_REGULATORY"/>
    <property type="match status" value="1"/>
</dbReference>
<dbReference type="AlphaFoldDB" id="A0A0B6X2S9"/>
<name>A0A0B6X2S9_9BACT</name>
<dbReference type="InterPro" id="IPR050595">
    <property type="entry name" value="Bact_response_regulator"/>
</dbReference>
<accession>A0A0B6X2S9</accession>
<dbReference type="SMART" id="SM00448">
    <property type="entry name" value="REC"/>
    <property type="match status" value="1"/>
</dbReference>
<dbReference type="CDD" id="cd17535">
    <property type="entry name" value="REC_NarL-like"/>
    <property type="match status" value="1"/>
</dbReference>
<evidence type="ECO:0000259" key="3">
    <source>
        <dbReference type="PROSITE" id="PS50110"/>
    </source>
</evidence>
<dbReference type="GO" id="GO:0000160">
    <property type="term" value="P:phosphorelay signal transduction system"/>
    <property type="evidence" value="ECO:0007669"/>
    <property type="project" value="InterPro"/>
</dbReference>
<keyword evidence="4" id="KW-0238">DNA-binding</keyword>
<keyword evidence="1 2" id="KW-0597">Phosphoprotein</keyword>
<dbReference type="PANTHER" id="PTHR44591:SF23">
    <property type="entry name" value="CHEY SUBFAMILY"/>
    <property type="match status" value="1"/>
</dbReference>
<evidence type="ECO:0000313" key="5">
    <source>
        <dbReference type="Proteomes" id="UP000031518"/>
    </source>
</evidence>
<dbReference type="STRING" id="454194.PYK22_02893"/>
<feature type="modified residue" description="4-aspartylphosphate" evidence="2">
    <location>
        <position position="63"/>
    </location>
</feature>
<dbReference type="InterPro" id="IPR058245">
    <property type="entry name" value="NreC/VraR/RcsB-like_REC"/>
</dbReference>
<protein>
    <submittedName>
        <fullName evidence="4">Response regulator with CheY-like receiver, AAA-type ATPase, and DNA-binding domains</fullName>
    </submittedName>
</protein>
<keyword evidence="5" id="KW-1185">Reference proteome</keyword>
<evidence type="ECO:0000256" key="2">
    <source>
        <dbReference type="PROSITE-ProRule" id="PRU00169"/>
    </source>
</evidence>
<proteinExistence type="predicted"/>
<evidence type="ECO:0000256" key="1">
    <source>
        <dbReference type="ARBA" id="ARBA00022553"/>
    </source>
</evidence>
<feature type="domain" description="Response regulatory" evidence="3">
    <location>
        <begin position="15"/>
        <end position="133"/>
    </location>
</feature>
<reference evidence="4 5" key="1">
    <citation type="submission" date="2013-12" db="EMBL/GenBank/DDBJ databases">
        <authorList>
            <person name="Stott M."/>
        </authorList>
    </citation>
    <scope>NUCLEOTIDE SEQUENCE [LARGE SCALE GENOMIC DNA]</scope>
    <source>
        <strain evidence="4 5">K22</strain>
    </source>
</reference>
<dbReference type="Proteomes" id="UP000031518">
    <property type="component" value="Unassembled WGS sequence"/>
</dbReference>
<dbReference type="PANTHER" id="PTHR44591">
    <property type="entry name" value="STRESS RESPONSE REGULATOR PROTEIN 1"/>
    <property type="match status" value="1"/>
</dbReference>
<dbReference type="Gene3D" id="3.40.50.2300">
    <property type="match status" value="1"/>
</dbReference>
<evidence type="ECO:0000313" key="4">
    <source>
        <dbReference type="EMBL" id="CDM66854.1"/>
    </source>
</evidence>
<dbReference type="InterPro" id="IPR011006">
    <property type="entry name" value="CheY-like_superfamily"/>
</dbReference>
<dbReference type="GO" id="GO:0003677">
    <property type="term" value="F:DNA binding"/>
    <property type="evidence" value="ECO:0007669"/>
    <property type="project" value="UniProtKB-KW"/>
</dbReference>
<reference evidence="4 5" key="2">
    <citation type="submission" date="2015-01" db="EMBL/GenBank/DDBJ databases">
        <title>Complete genome sequence of Pyrinomonas methylaliphatogenes type strain K22T.</title>
        <authorList>
            <person name="Lee K.C.Y."/>
            <person name="Power J.F."/>
            <person name="Dunfield P.F."/>
            <person name="Morgan X.C."/>
            <person name="Huttenhower C."/>
            <person name="Stott M.B."/>
        </authorList>
    </citation>
    <scope>NUCLEOTIDE SEQUENCE [LARGE SCALE GENOMIC DNA]</scope>
    <source>
        <strain evidence="4 5">K22</strain>
    </source>
</reference>
<dbReference type="SUPFAM" id="SSF52172">
    <property type="entry name" value="CheY-like"/>
    <property type="match status" value="1"/>
</dbReference>
<dbReference type="Pfam" id="PF00072">
    <property type="entry name" value="Response_reg"/>
    <property type="match status" value="1"/>
</dbReference>
<gene>
    <name evidence="4" type="ORF">PYK22_02893</name>
</gene>
<dbReference type="InterPro" id="IPR001789">
    <property type="entry name" value="Sig_transdc_resp-reg_receiver"/>
</dbReference>
<organism evidence="4 5">
    <name type="scientific">Pyrinomonas methylaliphatogenes</name>
    <dbReference type="NCBI Taxonomy" id="454194"/>
    <lineage>
        <taxon>Bacteria</taxon>
        <taxon>Pseudomonadati</taxon>
        <taxon>Acidobacteriota</taxon>
        <taxon>Blastocatellia</taxon>
        <taxon>Blastocatellales</taxon>
        <taxon>Pyrinomonadaceae</taxon>
        <taxon>Pyrinomonas</taxon>
    </lineage>
</organism>